<feature type="binding site" evidence="7 8">
    <location>
        <position position="40"/>
    </location>
    <ligand>
        <name>S-adenosyl-L-methionine</name>
        <dbReference type="ChEBI" id="CHEBI:59789"/>
    </ligand>
</feature>
<feature type="binding site" evidence="7 8">
    <location>
        <position position="61"/>
    </location>
    <ligand>
        <name>S-adenosyl-L-methionine</name>
        <dbReference type="ChEBI" id="CHEBI:59789"/>
    </ligand>
</feature>
<comment type="subcellular location">
    <subcellularLocation>
        <location evidence="7">Cytoplasm</location>
    </subcellularLocation>
</comment>
<dbReference type="Pfam" id="PF00398">
    <property type="entry name" value="RrnaAD"/>
    <property type="match status" value="1"/>
</dbReference>
<dbReference type="PROSITE" id="PS51689">
    <property type="entry name" value="SAM_RNA_A_N6_MT"/>
    <property type="match status" value="1"/>
</dbReference>
<dbReference type="GO" id="GO:0052908">
    <property type="term" value="F:16S rRNA (adenine(1518)-N(6)/adenine(1519)-N(6))-dimethyltransferase activity"/>
    <property type="evidence" value="ECO:0007669"/>
    <property type="project" value="UniProtKB-EC"/>
</dbReference>
<dbReference type="AlphaFoldDB" id="A0A3E1K8Z8"/>
<dbReference type="SMART" id="SM00650">
    <property type="entry name" value="rADc"/>
    <property type="match status" value="1"/>
</dbReference>
<dbReference type="InterPro" id="IPR011530">
    <property type="entry name" value="rRNA_adenine_dimethylase"/>
</dbReference>
<evidence type="ECO:0000256" key="2">
    <source>
        <dbReference type="ARBA" id="ARBA00022552"/>
    </source>
</evidence>
<comment type="catalytic activity">
    <reaction evidence="7">
        <text>adenosine(1518)/adenosine(1519) in 16S rRNA + 4 S-adenosyl-L-methionine = N(6)-dimethyladenosine(1518)/N(6)-dimethyladenosine(1519) in 16S rRNA + 4 S-adenosyl-L-homocysteine + 4 H(+)</text>
        <dbReference type="Rhea" id="RHEA:19609"/>
        <dbReference type="Rhea" id="RHEA-COMP:10232"/>
        <dbReference type="Rhea" id="RHEA-COMP:10233"/>
        <dbReference type="ChEBI" id="CHEBI:15378"/>
        <dbReference type="ChEBI" id="CHEBI:57856"/>
        <dbReference type="ChEBI" id="CHEBI:59789"/>
        <dbReference type="ChEBI" id="CHEBI:74411"/>
        <dbReference type="ChEBI" id="CHEBI:74493"/>
        <dbReference type="EC" id="2.1.1.182"/>
    </reaction>
</comment>
<sequence>MKAHRPRKRFGQHFLHDAGIIARLVSAIRPGDTDRIIEIGPGEGVLTGPLLEAGARVTAIELDRDLAAALPERLGFPERLEVIQADVLGVDLAAVADGPVRVVGNLPYNISTPIMFHLFKWRDVITDMHFMLQKEVVDRLVAAPGTKQYGRLSVMAAFHCRMERLFTVPPGAFRPPPKVDSAIIRMIPKPLEDETLSRLPQLEEVVRRAFGQRRKTLRNALKGLLDEKAIEAAGIDPMARAETVDLAGFISLTDQLGEA</sequence>
<dbReference type="InterPro" id="IPR020598">
    <property type="entry name" value="rRNA_Ade_methylase_Trfase_N"/>
</dbReference>
<keyword evidence="4 7" id="KW-0808">Transferase</keyword>
<evidence type="ECO:0000313" key="11">
    <source>
        <dbReference type="Proteomes" id="UP000260351"/>
    </source>
</evidence>
<comment type="function">
    <text evidence="7">Specifically dimethylates two adjacent adenosines (A1518 and A1519) in the loop of a conserved hairpin near the 3'-end of 16S rRNA in the 30S particle. May play a critical role in biogenesis of 30S subunits.</text>
</comment>
<organism evidence="10 11">
    <name type="scientific">Wenzhouxiangella sediminis</name>
    <dbReference type="NCBI Taxonomy" id="1792836"/>
    <lineage>
        <taxon>Bacteria</taxon>
        <taxon>Pseudomonadati</taxon>
        <taxon>Pseudomonadota</taxon>
        <taxon>Gammaproteobacteria</taxon>
        <taxon>Chromatiales</taxon>
        <taxon>Wenzhouxiangellaceae</taxon>
        <taxon>Wenzhouxiangella</taxon>
    </lineage>
</organism>
<dbReference type="OrthoDB" id="9814755at2"/>
<dbReference type="SUPFAM" id="SSF53335">
    <property type="entry name" value="S-adenosyl-L-methionine-dependent methyltransferases"/>
    <property type="match status" value="1"/>
</dbReference>
<dbReference type="InterPro" id="IPR001737">
    <property type="entry name" value="KsgA/Erm"/>
</dbReference>
<comment type="similarity">
    <text evidence="7">Belongs to the class I-like SAM-binding methyltransferase superfamily. rRNA adenine N(6)-methyltransferase family. RsmA subfamily.</text>
</comment>
<dbReference type="InterPro" id="IPR020596">
    <property type="entry name" value="rRNA_Ade_Mease_Trfase_CS"/>
</dbReference>
<keyword evidence="11" id="KW-1185">Reference proteome</keyword>
<evidence type="ECO:0000313" key="10">
    <source>
        <dbReference type="EMBL" id="RFF30553.1"/>
    </source>
</evidence>
<dbReference type="InterPro" id="IPR023165">
    <property type="entry name" value="rRNA_Ade_diMease-like_C"/>
</dbReference>
<feature type="domain" description="Ribosomal RNA adenine methylase transferase N-terminal" evidence="9">
    <location>
        <begin position="20"/>
        <end position="190"/>
    </location>
</feature>
<name>A0A3E1K8Z8_9GAMM</name>
<dbReference type="CDD" id="cd02440">
    <property type="entry name" value="AdoMet_MTases"/>
    <property type="match status" value="1"/>
</dbReference>
<evidence type="ECO:0000256" key="3">
    <source>
        <dbReference type="ARBA" id="ARBA00022603"/>
    </source>
</evidence>
<reference evidence="10 11" key="1">
    <citation type="submission" date="2018-08" db="EMBL/GenBank/DDBJ databases">
        <title>Wenzhouxiangella salilacus sp. nov., a novel bacterium isolated from a saline lake in Xinjiang Province, China.</title>
        <authorList>
            <person name="Han S."/>
        </authorList>
    </citation>
    <scope>NUCLEOTIDE SEQUENCE [LARGE SCALE GENOMIC DNA]</scope>
    <source>
        <strain evidence="10 11">XDB06</strain>
    </source>
</reference>
<dbReference type="HAMAP" id="MF_00607">
    <property type="entry name" value="16SrRNA_methyltr_A"/>
    <property type="match status" value="1"/>
</dbReference>
<dbReference type="PANTHER" id="PTHR11727:SF7">
    <property type="entry name" value="DIMETHYLADENOSINE TRANSFERASE-RELATED"/>
    <property type="match status" value="1"/>
</dbReference>
<evidence type="ECO:0000256" key="6">
    <source>
        <dbReference type="ARBA" id="ARBA00022884"/>
    </source>
</evidence>
<dbReference type="GO" id="GO:0005829">
    <property type="term" value="C:cytosol"/>
    <property type="evidence" value="ECO:0007669"/>
    <property type="project" value="TreeGrafter"/>
</dbReference>
<feature type="binding site" evidence="7 8">
    <location>
        <position position="105"/>
    </location>
    <ligand>
        <name>S-adenosyl-L-methionine</name>
        <dbReference type="ChEBI" id="CHEBI:59789"/>
    </ligand>
</feature>
<keyword evidence="1 7" id="KW-0963">Cytoplasm</keyword>
<dbReference type="Gene3D" id="3.40.50.150">
    <property type="entry name" value="Vaccinia Virus protein VP39"/>
    <property type="match status" value="1"/>
</dbReference>
<protein>
    <recommendedName>
        <fullName evidence="7">Ribosomal RNA small subunit methyltransferase A</fullName>
        <ecNumber evidence="7">2.1.1.182</ecNumber>
    </recommendedName>
    <alternativeName>
        <fullName evidence="7">16S rRNA (adenine(1518)-N(6)/adenine(1519)-N(6))-dimethyltransferase</fullName>
    </alternativeName>
    <alternativeName>
        <fullName evidence="7">16S rRNA dimethyladenosine transferase</fullName>
    </alternativeName>
    <alternativeName>
        <fullName evidence="7">16S rRNA dimethylase</fullName>
    </alternativeName>
    <alternativeName>
        <fullName evidence="7">S-adenosylmethionine-6-N', N'-adenosyl(rRNA) dimethyltransferase</fullName>
    </alternativeName>
</protein>
<keyword evidence="2 7" id="KW-0698">rRNA processing</keyword>
<feature type="binding site" evidence="7 8">
    <location>
        <position position="13"/>
    </location>
    <ligand>
        <name>S-adenosyl-L-methionine</name>
        <dbReference type="ChEBI" id="CHEBI:59789"/>
    </ligand>
</feature>
<evidence type="ECO:0000259" key="9">
    <source>
        <dbReference type="SMART" id="SM00650"/>
    </source>
</evidence>
<evidence type="ECO:0000256" key="5">
    <source>
        <dbReference type="ARBA" id="ARBA00022691"/>
    </source>
</evidence>
<dbReference type="GO" id="GO:0003723">
    <property type="term" value="F:RNA binding"/>
    <property type="evidence" value="ECO:0007669"/>
    <property type="project" value="UniProtKB-UniRule"/>
</dbReference>
<evidence type="ECO:0000256" key="7">
    <source>
        <dbReference type="HAMAP-Rule" id="MF_00607"/>
    </source>
</evidence>
<dbReference type="EC" id="2.1.1.182" evidence="7"/>
<proteinExistence type="inferred from homology"/>
<evidence type="ECO:0000256" key="8">
    <source>
        <dbReference type="PROSITE-ProRule" id="PRU01026"/>
    </source>
</evidence>
<dbReference type="PROSITE" id="PS01131">
    <property type="entry name" value="RRNA_A_DIMETH"/>
    <property type="match status" value="1"/>
</dbReference>
<dbReference type="InterPro" id="IPR029063">
    <property type="entry name" value="SAM-dependent_MTases_sf"/>
</dbReference>
<comment type="caution">
    <text evidence="10">The sequence shown here is derived from an EMBL/GenBank/DDBJ whole genome shotgun (WGS) entry which is preliminary data.</text>
</comment>
<dbReference type="PANTHER" id="PTHR11727">
    <property type="entry name" value="DIMETHYLADENOSINE TRANSFERASE"/>
    <property type="match status" value="1"/>
</dbReference>
<dbReference type="Gene3D" id="1.10.8.100">
    <property type="entry name" value="Ribosomal RNA adenine dimethylase-like, domain 2"/>
    <property type="match status" value="1"/>
</dbReference>
<dbReference type="NCBIfam" id="TIGR00755">
    <property type="entry name" value="ksgA"/>
    <property type="match status" value="1"/>
</dbReference>
<keyword evidence="5 7" id="KW-0949">S-adenosyl-L-methionine</keyword>
<evidence type="ECO:0000256" key="1">
    <source>
        <dbReference type="ARBA" id="ARBA00022490"/>
    </source>
</evidence>
<dbReference type="RefSeq" id="WP_116650496.1">
    <property type="nucleotide sequence ID" value="NZ_QUZK01000034.1"/>
</dbReference>
<feature type="binding site" evidence="7 8">
    <location>
        <position position="15"/>
    </location>
    <ligand>
        <name>S-adenosyl-L-methionine</name>
        <dbReference type="ChEBI" id="CHEBI:59789"/>
    </ligand>
</feature>
<feature type="binding site" evidence="7 8">
    <location>
        <position position="86"/>
    </location>
    <ligand>
        <name>S-adenosyl-L-methionine</name>
        <dbReference type="ChEBI" id="CHEBI:59789"/>
    </ligand>
</feature>
<dbReference type="Proteomes" id="UP000260351">
    <property type="component" value="Unassembled WGS sequence"/>
</dbReference>
<gene>
    <name evidence="7 10" type="primary">rsmA</name>
    <name evidence="7" type="synonym">ksgA</name>
    <name evidence="10" type="ORF">DZC52_07430</name>
</gene>
<accession>A0A3E1K8Z8</accession>
<dbReference type="FunFam" id="1.10.8.100:FF:000001">
    <property type="entry name" value="Ribosomal RNA small subunit methyltransferase A"/>
    <property type="match status" value="1"/>
</dbReference>
<keyword evidence="3 7" id="KW-0489">Methyltransferase</keyword>
<dbReference type="EMBL" id="QUZK01000034">
    <property type="protein sequence ID" value="RFF30553.1"/>
    <property type="molecule type" value="Genomic_DNA"/>
</dbReference>
<evidence type="ECO:0000256" key="4">
    <source>
        <dbReference type="ARBA" id="ARBA00022679"/>
    </source>
</evidence>
<keyword evidence="6 7" id="KW-0694">RNA-binding</keyword>